<feature type="binding site" evidence="6">
    <location>
        <position position="118"/>
    </location>
    <ligand>
        <name>substrate</name>
    </ligand>
</feature>
<keyword evidence="12" id="KW-1185">Reference proteome</keyword>
<dbReference type="PANTHER" id="PTHR43571">
    <property type="entry name" value="NADP-SPECIFIC GLUTAMATE DEHYDROGENASE 1-RELATED"/>
    <property type="match status" value="1"/>
</dbReference>
<dbReference type="EnsemblPlants" id="Pp3c1_36440V3.1">
    <property type="protein sequence ID" value="Pp3c1_36440V3.1"/>
    <property type="gene ID" value="Pp3c1_36440"/>
</dbReference>
<evidence type="ECO:0000256" key="7">
    <source>
        <dbReference type="PIRSR" id="PIRSR000185-3"/>
    </source>
</evidence>
<dbReference type="InterPro" id="IPR006095">
    <property type="entry name" value="Glu/Leu/Phe/Val/Trp_DH"/>
</dbReference>
<feature type="domain" description="Glutamate/phenylalanine/leucine/valine/L-tryptophan dehydrogenase C-terminal" evidence="9">
    <location>
        <begin position="234"/>
        <end position="478"/>
    </location>
</feature>
<evidence type="ECO:0000313" key="11">
    <source>
        <dbReference type="EnsemblPlants" id="Pp3c1_36440V3.1"/>
    </source>
</evidence>
<evidence type="ECO:0000256" key="1">
    <source>
        <dbReference type="ARBA" id="ARBA00006382"/>
    </source>
</evidence>
<dbReference type="GO" id="GO:0004353">
    <property type="term" value="F:glutamate dehydrogenase [NAD(P)+] activity"/>
    <property type="evidence" value="ECO:0007669"/>
    <property type="project" value="UniProtKB-ARBA"/>
</dbReference>
<reference evidence="11" key="3">
    <citation type="submission" date="2020-12" db="UniProtKB">
        <authorList>
            <consortium name="EnsemblPlants"/>
        </authorList>
    </citation>
    <scope>IDENTIFICATION</scope>
</reference>
<feature type="binding site" evidence="6">
    <location>
        <position position="241"/>
    </location>
    <ligand>
        <name>NAD(+)</name>
        <dbReference type="ChEBI" id="CHEBI:57540"/>
    </ligand>
</feature>
<dbReference type="InterPro" id="IPR036291">
    <property type="entry name" value="NAD(P)-bd_dom_sf"/>
</dbReference>
<protein>
    <recommendedName>
        <fullName evidence="4">Glutamate dehydrogenase</fullName>
    </recommendedName>
</protein>
<proteinExistence type="inferred from homology"/>
<dbReference type="SUPFAM" id="SSF53223">
    <property type="entry name" value="Aminoacid dehydrogenase-like, N-terminal domain"/>
    <property type="match status" value="1"/>
</dbReference>
<organism evidence="10">
    <name type="scientific">Physcomitrium patens</name>
    <name type="common">Spreading-leaved earth moss</name>
    <name type="synonym">Physcomitrella patens</name>
    <dbReference type="NCBI Taxonomy" id="3218"/>
    <lineage>
        <taxon>Eukaryota</taxon>
        <taxon>Viridiplantae</taxon>
        <taxon>Streptophyta</taxon>
        <taxon>Embryophyta</taxon>
        <taxon>Bryophyta</taxon>
        <taxon>Bryophytina</taxon>
        <taxon>Bryopsida</taxon>
        <taxon>Funariidae</taxon>
        <taxon>Funariales</taxon>
        <taxon>Funariaceae</taxon>
        <taxon>Physcomitrium</taxon>
    </lineage>
</organism>
<evidence type="ECO:0000256" key="3">
    <source>
        <dbReference type="ARBA" id="ARBA00023002"/>
    </source>
</evidence>
<evidence type="ECO:0000256" key="2">
    <source>
        <dbReference type="ARBA" id="ARBA00011643"/>
    </source>
</evidence>
<dbReference type="InterPro" id="IPR033922">
    <property type="entry name" value="NAD_bind_Glu_DH"/>
</dbReference>
<dbReference type="PANTHER" id="PTHR43571:SF1">
    <property type="entry name" value="NADP-SPECIFIC GLUTAMATE DEHYDROGENASE 1-RELATED"/>
    <property type="match status" value="1"/>
</dbReference>
<dbReference type="STRING" id="3218.A0A2K1LB71"/>
<evidence type="ECO:0000313" key="10">
    <source>
        <dbReference type="EMBL" id="PNR63272.1"/>
    </source>
</evidence>
<feature type="binding site" evidence="6">
    <location>
        <position position="142"/>
    </location>
    <ligand>
        <name>substrate</name>
    </ligand>
</feature>
<dbReference type="Gramene" id="Pp3c1_36440V3.1">
    <property type="protein sequence ID" value="Pp3c1_36440V3.1"/>
    <property type="gene ID" value="Pp3c1_36440"/>
</dbReference>
<dbReference type="InterPro" id="IPR014362">
    <property type="entry name" value="Glu_DH"/>
</dbReference>
<dbReference type="PRINTS" id="PR00082">
    <property type="entry name" value="GLFDHDRGNASE"/>
</dbReference>
<dbReference type="InterPro" id="IPR046346">
    <property type="entry name" value="Aminoacid_DH-like_N_sf"/>
</dbReference>
<dbReference type="InterPro" id="IPR050724">
    <property type="entry name" value="Glu_Leu_Phe_Val_DH"/>
</dbReference>
<dbReference type="EMBL" id="ABEU02000001">
    <property type="protein sequence ID" value="PNR63272.1"/>
    <property type="molecule type" value="Genomic_DNA"/>
</dbReference>
<dbReference type="FunFam" id="3.40.50.10860:FF:000002">
    <property type="entry name" value="Glutamate dehydrogenase"/>
    <property type="match status" value="1"/>
</dbReference>
<evidence type="ECO:0000256" key="4">
    <source>
        <dbReference type="PIRNR" id="PIRNR000185"/>
    </source>
</evidence>
<feature type="binding site" evidence="6">
    <location>
        <position position="139"/>
    </location>
    <ligand>
        <name>substrate</name>
    </ligand>
</feature>
<dbReference type="SUPFAM" id="SSF51735">
    <property type="entry name" value="NAD(P)-binding Rossmann-fold domains"/>
    <property type="match status" value="1"/>
</dbReference>
<dbReference type="FunFam" id="3.40.50.720:FF:000030">
    <property type="entry name" value="Glutamate dehydrogenase"/>
    <property type="match status" value="1"/>
</dbReference>
<dbReference type="PROSITE" id="PS00074">
    <property type="entry name" value="GLFV_DEHYDROGENASE"/>
    <property type="match status" value="1"/>
</dbReference>
<dbReference type="FunFam" id="1.10.285.10:FF:000001">
    <property type="entry name" value="Glutamate dehydrogenase"/>
    <property type="match status" value="1"/>
</dbReference>
<evidence type="ECO:0000313" key="12">
    <source>
        <dbReference type="Proteomes" id="UP000006727"/>
    </source>
</evidence>
<dbReference type="Proteomes" id="UP000006727">
    <property type="component" value="Chromosome 1"/>
</dbReference>
<evidence type="ECO:0000256" key="6">
    <source>
        <dbReference type="PIRSR" id="PIRSR000185-2"/>
    </source>
</evidence>
<feature type="site" description="Important for catalysis" evidence="7">
    <location>
        <position position="198"/>
    </location>
</feature>
<feature type="active site" description="Proton donor" evidence="5">
    <location>
        <position position="154"/>
    </location>
</feature>
<reference evidence="10 12" key="1">
    <citation type="journal article" date="2008" name="Science">
        <title>The Physcomitrella genome reveals evolutionary insights into the conquest of land by plants.</title>
        <authorList>
            <person name="Rensing S."/>
            <person name="Lang D."/>
            <person name="Zimmer A."/>
            <person name="Terry A."/>
            <person name="Salamov A."/>
            <person name="Shapiro H."/>
            <person name="Nishiyama T."/>
            <person name="Perroud P.-F."/>
            <person name="Lindquist E."/>
            <person name="Kamisugi Y."/>
            <person name="Tanahashi T."/>
            <person name="Sakakibara K."/>
            <person name="Fujita T."/>
            <person name="Oishi K."/>
            <person name="Shin-I T."/>
            <person name="Kuroki Y."/>
            <person name="Toyoda A."/>
            <person name="Suzuki Y."/>
            <person name="Hashimoto A."/>
            <person name="Yamaguchi K."/>
            <person name="Sugano A."/>
            <person name="Kohara Y."/>
            <person name="Fujiyama A."/>
            <person name="Anterola A."/>
            <person name="Aoki S."/>
            <person name="Ashton N."/>
            <person name="Barbazuk W.B."/>
            <person name="Barker E."/>
            <person name="Bennetzen J."/>
            <person name="Bezanilla M."/>
            <person name="Blankenship R."/>
            <person name="Cho S.H."/>
            <person name="Dutcher S."/>
            <person name="Estelle M."/>
            <person name="Fawcett J.A."/>
            <person name="Gundlach H."/>
            <person name="Hanada K."/>
            <person name="Heyl A."/>
            <person name="Hicks K.A."/>
            <person name="Hugh J."/>
            <person name="Lohr M."/>
            <person name="Mayer K."/>
            <person name="Melkozernov A."/>
            <person name="Murata T."/>
            <person name="Nelson D."/>
            <person name="Pils B."/>
            <person name="Prigge M."/>
            <person name="Reiss B."/>
            <person name="Renner T."/>
            <person name="Rombauts S."/>
            <person name="Rushton P."/>
            <person name="Sanderfoot A."/>
            <person name="Schween G."/>
            <person name="Shiu S.-H."/>
            <person name="Stueber K."/>
            <person name="Theodoulou F.L."/>
            <person name="Tu H."/>
            <person name="Van de Peer Y."/>
            <person name="Verrier P.J."/>
            <person name="Waters E."/>
            <person name="Wood A."/>
            <person name="Yang L."/>
            <person name="Cove D."/>
            <person name="Cuming A."/>
            <person name="Hasebe M."/>
            <person name="Lucas S."/>
            <person name="Mishler D.B."/>
            <person name="Reski R."/>
            <person name="Grigoriev I."/>
            <person name="Quatrano R.S."/>
            <person name="Boore J.L."/>
        </authorList>
    </citation>
    <scope>NUCLEOTIDE SEQUENCE [LARGE SCALE GENOMIC DNA]</scope>
    <source>
        <strain evidence="11 12">cv. Gransden 2004</strain>
    </source>
</reference>
<dbReference type="Gene3D" id="1.10.285.10">
    <property type="entry name" value="Glutamate Dehydrogenase, chain A, domain 3"/>
    <property type="match status" value="2"/>
</dbReference>
<evidence type="ECO:0000256" key="5">
    <source>
        <dbReference type="PIRSR" id="PIRSR000185-1"/>
    </source>
</evidence>
<accession>A0A2K1LB71</accession>
<name>A0A2K1LB71_PHYPA</name>
<dbReference type="InterPro" id="IPR033524">
    <property type="entry name" value="Glu/Leu/Phe/Val_DH_AS"/>
</dbReference>
<comment type="subunit">
    <text evidence="2">Homohexamer.</text>
</comment>
<comment type="similarity">
    <text evidence="1 4 8">Belongs to the Glu/Leu/Phe/Val dehydrogenases family.</text>
</comment>
<keyword evidence="6" id="KW-0520">NAD</keyword>
<dbReference type="InterPro" id="IPR006096">
    <property type="entry name" value="Glu/Leu/Phe/Val/Trp_DH_C"/>
</dbReference>
<dbReference type="Pfam" id="PF02812">
    <property type="entry name" value="ELFV_dehydrog_N"/>
    <property type="match status" value="1"/>
</dbReference>
<evidence type="ECO:0000259" key="9">
    <source>
        <dbReference type="SMART" id="SM00839"/>
    </source>
</evidence>
<feature type="binding site" evidence="6">
    <location>
        <position position="197"/>
    </location>
    <ligand>
        <name>substrate</name>
    </ligand>
</feature>
<dbReference type="PIRSF" id="PIRSF000185">
    <property type="entry name" value="Glu_DH"/>
    <property type="match status" value="1"/>
</dbReference>
<gene>
    <name evidence="11" type="primary">LOC112286863</name>
    <name evidence="10" type="ORF">PHYPA_001697</name>
</gene>
<dbReference type="PaxDb" id="3218-PP1S28_103V6.1"/>
<dbReference type="GO" id="GO:0000166">
    <property type="term" value="F:nucleotide binding"/>
    <property type="evidence" value="ECO:0007669"/>
    <property type="project" value="UniProtKB-KW"/>
</dbReference>
<dbReference type="SMART" id="SM00839">
    <property type="entry name" value="ELFV_dehydrog"/>
    <property type="match status" value="1"/>
</dbReference>
<dbReference type="InterPro" id="IPR006097">
    <property type="entry name" value="Glu/Leu/Phe/Val/Trp_DH_dimer"/>
</dbReference>
<dbReference type="GO" id="GO:0006520">
    <property type="term" value="P:amino acid metabolic process"/>
    <property type="evidence" value="ECO:0007669"/>
    <property type="project" value="InterPro"/>
</dbReference>
<evidence type="ECO:0000256" key="8">
    <source>
        <dbReference type="RuleBase" id="RU004417"/>
    </source>
</evidence>
<dbReference type="CDD" id="cd05313">
    <property type="entry name" value="NAD_bind_2_Glu_DH"/>
    <property type="match status" value="1"/>
</dbReference>
<dbReference type="Gene3D" id="3.40.50.10860">
    <property type="entry name" value="Leucine Dehydrogenase, chain A, domain 1"/>
    <property type="match status" value="1"/>
</dbReference>
<reference evidence="10 12" key="2">
    <citation type="journal article" date="2018" name="Plant J.">
        <title>The Physcomitrella patens chromosome-scale assembly reveals moss genome structure and evolution.</title>
        <authorList>
            <person name="Lang D."/>
            <person name="Ullrich K.K."/>
            <person name="Murat F."/>
            <person name="Fuchs J."/>
            <person name="Jenkins J."/>
            <person name="Haas F.B."/>
            <person name="Piednoel M."/>
            <person name="Gundlach H."/>
            <person name="Van Bel M."/>
            <person name="Meyberg R."/>
            <person name="Vives C."/>
            <person name="Morata J."/>
            <person name="Symeonidi A."/>
            <person name="Hiss M."/>
            <person name="Muchero W."/>
            <person name="Kamisugi Y."/>
            <person name="Saleh O."/>
            <person name="Blanc G."/>
            <person name="Decker E.L."/>
            <person name="van Gessel N."/>
            <person name="Grimwood J."/>
            <person name="Hayes R.D."/>
            <person name="Graham S.W."/>
            <person name="Gunter L.E."/>
            <person name="McDaniel S.F."/>
            <person name="Hoernstein S.N.W."/>
            <person name="Larsson A."/>
            <person name="Li F.W."/>
            <person name="Perroud P.F."/>
            <person name="Phillips J."/>
            <person name="Ranjan P."/>
            <person name="Rokshar D.S."/>
            <person name="Rothfels C.J."/>
            <person name="Schneider L."/>
            <person name="Shu S."/>
            <person name="Stevenson D.W."/>
            <person name="Thummler F."/>
            <person name="Tillich M."/>
            <person name="Villarreal Aguilar J.C."/>
            <person name="Widiez T."/>
            <person name="Wong G.K."/>
            <person name="Wymore A."/>
            <person name="Zhang Y."/>
            <person name="Zimmer A.D."/>
            <person name="Quatrano R.S."/>
            <person name="Mayer K.F.X."/>
            <person name="Goodstein D."/>
            <person name="Casacuberta J.M."/>
            <person name="Vandepoele K."/>
            <person name="Reski R."/>
            <person name="Cuming A.C."/>
            <person name="Tuskan G.A."/>
            <person name="Maumus F."/>
            <person name="Salse J."/>
            <person name="Schmutz J."/>
            <person name="Rensing S.A."/>
        </authorList>
    </citation>
    <scope>NUCLEOTIDE SEQUENCE [LARGE SCALE GENOMIC DNA]</scope>
    <source>
        <strain evidence="11 12">cv. Gransden 2004</strain>
    </source>
</reference>
<dbReference type="Pfam" id="PF00208">
    <property type="entry name" value="ELFV_dehydrog"/>
    <property type="match status" value="1"/>
</dbReference>
<keyword evidence="3 4" id="KW-0560">Oxidoreductase</keyword>
<sequence length="480" mass="53580">MRTTWTWEEDLLSDVFAALCLTDILRQCTNEGYFQQTLSSSILRRDPYEVEFIQSVQEVLHSLEPVLAKVPQYVHVLERLVEPERVVIFKVPWVDDKGEAHVNRGFRVQFNQALGPYKGGLRFHPTVNLSVVKFLAFEQTLKNSLSSLSLGGGKGGSDFNPKGKSENEIMRFCYSFMDELYRHIGPNQVPIFDTPSGDIGVGPREIGYLFGQYRRLTSQYEGMLGPKGIQWGLSNLHPEATGYGVVYFAKEVLANLEKDLKDLRCVVSGAGKVALYAVEKLIAFGAVPITISDTRGYLLDEDGFDRTKLGLIREIKAHNNSLGEYTKLYPRAKYFDDMKPWTVKCDIAFPCATQNELNHADAMSLINLGCQVIIEGANMPCTAEAIDVFRKSKVWFGPGKAANAGGVTIQGLEMAQNTSYVQWTAEEVDMRLQEVMRDIHQKIIKAAQDYGIGNPEALLHGANIASFLRVAQAMLEQGCV</sequence>
<dbReference type="AlphaFoldDB" id="A0A2K1LB71"/>
<dbReference type="NCBIfam" id="NF006929">
    <property type="entry name" value="PRK09414.1"/>
    <property type="match status" value="1"/>
</dbReference>
<keyword evidence="6" id="KW-0547">Nucleotide-binding</keyword>
<dbReference type="Gene3D" id="3.40.50.720">
    <property type="entry name" value="NAD(P)-binding Rossmann-like Domain"/>
    <property type="match status" value="1"/>
</dbReference>